<proteinExistence type="predicted"/>
<protein>
    <submittedName>
        <fullName evidence="2">Uncharacterized protein</fullName>
    </submittedName>
</protein>
<dbReference type="EMBL" id="BK016127">
    <property type="protein sequence ID" value="DAF97183.1"/>
    <property type="molecule type" value="Genomic_DNA"/>
</dbReference>
<accession>A0A8S5URT1</accession>
<reference evidence="2" key="1">
    <citation type="journal article" date="2021" name="Proc. Natl. Acad. Sci. U.S.A.">
        <title>A Catalog of Tens of Thousands of Viruses from Human Metagenomes Reveals Hidden Associations with Chronic Diseases.</title>
        <authorList>
            <person name="Tisza M.J."/>
            <person name="Buck C.B."/>
        </authorList>
    </citation>
    <scope>NUCLEOTIDE SEQUENCE</scope>
    <source>
        <strain evidence="2">Ctksc2</strain>
    </source>
</reference>
<organism evidence="2">
    <name type="scientific">Siphoviridae sp. ctksc2</name>
    <dbReference type="NCBI Taxonomy" id="2825645"/>
    <lineage>
        <taxon>Viruses</taxon>
        <taxon>Duplodnaviria</taxon>
        <taxon>Heunggongvirae</taxon>
        <taxon>Uroviricota</taxon>
        <taxon>Caudoviricetes</taxon>
    </lineage>
</organism>
<sequence>MTAREVAPPRQYRVGPLSCLRRLLSAGELGDTLLLPQALLGQRDDGGDADSEGVSERAQGVEGDGPVRL</sequence>
<name>A0A8S5URT1_9CAUD</name>
<evidence type="ECO:0000313" key="2">
    <source>
        <dbReference type="EMBL" id="DAF97183.1"/>
    </source>
</evidence>
<evidence type="ECO:0000256" key="1">
    <source>
        <dbReference type="SAM" id="MobiDB-lite"/>
    </source>
</evidence>
<feature type="region of interest" description="Disordered" evidence="1">
    <location>
        <begin position="41"/>
        <end position="69"/>
    </location>
</feature>